<evidence type="ECO:0000313" key="3">
    <source>
        <dbReference type="Proteomes" id="UP000798808"/>
    </source>
</evidence>
<gene>
    <name evidence="2" type="ORF">E1163_10705</name>
</gene>
<dbReference type="InterPro" id="IPR021458">
    <property type="entry name" value="Rv0495c"/>
</dbReference>
<sequence>MIELGNVILSDDIKEKFFVCNLEKCKGACCVEGDLGAPLENDELIKLVEVYEHVEPYLSEEGKKAIQEQGKYVLDEDDEYSTPTIEGKECAYAIYDDRGILKCGIEQAYLDGKIGFKKPISCHLYPIRAKKYDQFEALNYDRWSICSPACSLGEELQVPVYKFLKDALIRKYGEQWYSDLVKLIEEENQR</sequence>
<accession>A0ABW9RQ29</accession>
<dbReference type="Pfam" id="PF11307">
    <property type="entry name" value="DUF3109"/>
    <property type="match status" value="1"/>
</dbReference>
<comment type="similarity">
    <text evidence="1">Belongs to the Rv0495c family.</text>
</comment>
<evidence type="ECO:0000256" key="1">
    <source>
        <dbReference type="ARBA" id="ARBA00093770"/>
    </source>
</evidence>
<comment type="caution">
    <text evidence="2">The sequence shown here is derived from an EMBL/GenBank/DDBJ whole genome shotgun (WGS) entry which is preliminary data.</text>
</comment>
<organism evidence="2 3">
    <name type="scientific">Fulvivirga kasyanovii</name>
    <dbReference type="NCBI Taxonomy" id="396812"/>
    <lineage>
        <taxon>Bacteria</taxon>
        <taxon>Pseudomonadati</taxon>
        <taxon>Bacteroidota</taxon>
        <taxon>Cytophagia</taxon>
        <taxon>Cytophagales</taxon>
        <taxon>Fulvivirgaceae</taxon>
        <taxon>Fulvivirga</taxon>
    </lineage>
</organism>
<dbReference type="Proteomes" id="UP000798808">
    <property type="component" value="Unassembled WGS sequence"/>
</dbReference>
<keyword evidence="3" id="KW-1185">Reference proteome</keyword>
<protein>
    <submittedName>
        <fullName evidence="2">DUF3109 family protein</fullName>
    </submittedName>
</protein>
<reference evidence="2 3" key="1">
    <citation type="submission" date="2019-02" db="EMBL/GenBank/DDBJ databases">
        <authorList>
            <person name="Goldberg S.R."/>
            <person name="Haltli B.A."/>
            <person name="Correa H."/>
            <person name="Russell K.G."/>
        </authorList>
    </citation>
    <scope>NUCLEOTIDE SEQUENCE [LARGE SCALE GENOMIC DNA]</scope>
    <source>
        <strain evidence="2 3">JCM 16186</strain>
    </source>
</reference>
<dbReference type="EMBL" id="SMLW01000512">
    <property type="protein sequence ID" value="MTI25413.1"/>
    <property type="molecule type" value="Genomic_DNA"/>
</dbReference>
<dbReference type="RefSeq" id="WP_155171496.1">
    <property type="nucleotide sequence ID" value="NZ_BAAAFL010000015.1"/>
</dbReference>
<name>A0ABW9RQ29_9BACT</name>
<evidence type="ECO:0000313" key="2">
    <source>
        <dbReference type="EMBL" id="MTI25413.1"/>
    </source>
</evidence>
<proteinExistence type="inferred from homology"/>